<evidence type="ECO:0000313" key="2">
    <source>
        <dbReference type="Proteomes" id="UP000070093"/>
    </source>
</evidence>
<dbReference type="AlphaFoldDB" id="A0A137SSF3"/>
<dbReference type="EMBL" id="LTAG01000110">
    <property type="protein sequence ID" value="KXO15309.1"/>
    <property type="molecule type" value="Genomic_DNA"/>
</dbReference>
<evidence type="ECO:0000313" key="1">
    <source>
        <dbReference type="EMBL" id="KXO15309.1"/>
    </source>
</evidence>
<comment type="caution">
    <text evidence="1">The sequence shown here is derived from an EMBL/GenBank/DDBJ whole genome shotgun (WGS) entry which is preliminary data.</text>
</comment>
<reference evidence="1 2" key="1">
    <citation type="submission" date="2016-02" db="EMBL/GenBank/DDBJ databases">
        <authorList>
            <person name="Wen L."/>
            <person name="He K."/>
            <person name="Yang H."/>
        </authorList>
    </citation>
    <scope>NUCLEOTIDE SEQUENCE [LARGE SCALE GENOMIC DNA]</scope>
    <source>
        <strain evidence="1 2">GED7880</strain>
    </source>
</reference>
<sequence>MRPCPQVWYANNYQRSLTLKTVIPNGRMDFLDTRVLCYYEEPLTRICDLMNKENNYSIKVFIKSAIFANSTLQD</sequence>
<organism evidence="1 2">
    <name type="scientific">Prevotella bivia</name>
    <dbReference type="NCBI Taxonomy" id="28125"/>
    <lineage>
        <taxon>Bacteria</taxon>
        <taxon>Pseudomonadati</taxon>
        <taxon>Bacteroidota</taxon>
        <taxon>Bacteroidia</taxon>
        <taxon>Bacteroidales</taxon>
        <taxon>Prevotellaceae</taxon>
        <taxon>Prevotella</taxon>
    </lineage>
</organism>
<protein>
    <submittedName>
        <fullName evidence="1">Uncharacterized protein</fullName>
    </submittedName>
</protein>
<dbReference type="Proteomes" id="UP000070093">
    <property type="component" value="Unassembled WGS sequence"/>
</dbReference>
<dbReference type="PATRIC" id="fig|28125.4.peg.1887"/>
<proteinExistence type="predicted"/>
<accession>A0A137SSF3</accession>
<gene>
    <name evidence="1" type="ORF">HMPREF3202_01896</name>
</gene>
<name>A0A137SSF3_9BACT</name>